<feature type="domain" description="Phospholipase D-like" evidence="1">
    <location>
        <begin position="57"/>
        <end position="131"/>
    </location>
</feature>
<evidence type="ECO:0000313" key="3">
    <source>
        <dbReference type="Proteomes" id="UP000323188"/>
    </source>
</evidence>
<dbReference type="AlphaFoldDB" id="A0A5B2TP81"/>
<dbReference type="EMBL" id="VUOE01000003">
    <property type="protein sequence ID" value="KAA2215745.1"/>
    <property type="molecule type" value="Genomic_DNA"/>
</dbReference>
<sequence>MQKVLRLKSEFERIVRRADEILVASAMLTLDGLNYFERRKPECIFNILVGIDLPTQPKALQKLLDNGIDAKIYNIKGQFFHPKVYLFRIGEQWTGFVGSGNCTKGGIESNLEMTLKTEDQDTLIELAEWFDLYFEKHGTPLTQEFIDEYVVHYSARKELEEELAAKVSKFKNETGVSKGRRKLSDYVFTDQFFQFEHYNAFTGSKPILDTPEARQERFKVQEKLLDLHEKLYPEIQKRGWKVYEHHMPQHITSSYWHNERASKELTALWLHYGRSEEELDAYQKAYGDNMTSLFHMRLEVLVFKSHLWIELRVGKRDGSHPDRGYIREQLKSNEVFTSEYFRLLQELDPPFTLTIANEEVPVHDFEDKEDLKQFTLQDNPGKYYFRIGREYQPDDKAISNQHIVGTIMNDFEKLYPIYQLFKHSL</sequence>
<reference evidence="2 3" key="1">
    <citation type="submission" date="2019-09" db="EMBL/GenBank/DDBJ databases">
        <authorList>
            <person name="Khan S.A."/>
            <person name="Jeon C.O."/>
            <person name="Chun B.H."/>
            <person name="Jeong S.E."/>
        </authorList>
    </citation>
    <scope>NUCLEOTIDE SEQUENCE [LARGE SCALE GENOMIC DNA]</scope>
    <source>
        <strain evidence="2 3">KCTC 42508</strain>
    </source>
</reference>
<name>A0A5B2TP81_9FLAO</name>
<comment type="caution">
    <text evidence="2">The sequence shown here is derived from an EMBL/GenBank/DDBJ whole genome shotgun (WGS) entry which is preliminary data.</text>
</comment>
<protein>
    <recommendedName>
        <fullName evidence="1">Phospholipase D-like domain-containing protein</fullName>
    </recommendedName>
</protein>
<dbReference type="SUPFAM" id="SSF56024">
    <property type="entry name" value="Phospholipase D/nuclease"/>
    <property type="match status" value="1"/>
</dbReference>
<proteinExistence type="predicted"/>
<dbReference type="CDD" id="cd09117">
    <property type="entry name" value="PLDc_Bfil_DEXD_like"/>
    <property type="match status" value="1"/>
</dbReference>
<dbReference type="RefSeq" id="WP_154920360.1">
    <property type="nucleotide sequence ID" value="NZ_VUOE01000003.1"/>
</dbReference>
<evidence type="ECO:0000259" key="1">
    <source>
        <dbReference type="Pfam" id="PF13091"/>
    </source>
</evidence>
<organism evidence="2 3">
    <name type="scientific">Maribacter flavus</name>
    <dbReference type="NCBI Taxonomy" id="1658664"/>
    <lineage>
        <taxon>Bacteria</taxon>
        <taxon>Pseudomonadati</taxon>
        <taxon>Bacteroidota</taxon>
        <taxon>Flavobacteriia</taxon>
        <taxon>Flavobacteriales</taxon>
        <taxon>Flavobacteriaceae</taxon>
        <taxon>Maribacter</taxon>
    </lineage>
</organism>
<evidence type="ECO:0000313" key="2">
    <source>
        <dbReference type="EMBL" id="KAA2215745.1"/>
    </source>
</evidence>
<accession>A0A5B2TP81</accession>
<gene>
    <name evidence="2" type="ORF">F0361_16245</name>
</gene>
<dbReference type="InterPro" id="IPR025202">
    <property type="entry name" value="PLD-like_dom"/>
</dbReference>
<dbReference type="Pfam" id="PF13091">
    <property type="entry name" value="PLDc_2"/>
    <property type="match status" value="1"/>
</dbReference>
<dbReference type="Proteomes" id="UP000323188">
    <property type="component" value="Unassembled WGS sequence"/>
</dbReference>
<dbReference type="Gene3D" id="3.30.870.10">
    <property type="entry name" value="Endonuclease Chain A"/>
    <property type="match status" value="1"/>
</dbReference>